<accession>A0A0D6EHF7</accession>
<name>A0A0D6EHF7_SPOSA</name>
<dbReference type="PROSITE" id="PS50897">
    <property type="entry name" value="CTLH"/>
    <property type="match status" value="1"/>
</dbReference>
<proteinExistence type="predicted"/>
<dbReference type="Pfam" id="PF10607">
    <property type="entry name" value="CTLH"/>
    <property type="match status" value="1"/>
</dbReference>
<evidence type="ECO:0000259" key="2">
    <source>
        <dbReference type="PROSITE" id="PS50897"/>
    </source>
</evidence>
<evidence type="ECO:0000256" key="1">
    <source>
        <dbReference type="SAM" id="MobiDB-lite"/>
    </source>
</evidence>
<feature type="region of interest" description="Disordered" evidence="1">
    <location>
        <begin position="94"/>
        <end position="130"/>
    </location>
</feature>
<dbReference type="InterPro" id="IPR006595">
    <property type="entry name" value="CTLH_C"/>
</dbReference>
<sequence>MEIRRAVQRGRVEEALDKVVELDPEILDHNPALHFHLLQQHLIELIRANRIPDALAFAQTELAPRGEEHPQFLKELERTMALLAFEMPTLGPAAPSPSGAVLSTPTTGKKSKKTSTTAVEALPPMPPSISSLLDPSQRLATALELNTAILSAQGHAELPKLPGLLGVLNWGEGLLSDRGGDWPKWDLHEALATKHKPAAAEGNIVGNGAGDAMVL</sequence>
<dbReference type="Proteomes" id="UP000243876">
    <property type="component" value="Unassembled WGS sequence"/>
</dbReference>
<dbReference type="InterPro" id="IPR050618">
    <property type="entry name" value="Ubq-SigPath_Reg"/>
</dbReference>
<organism evidence="3 4">
    <name type="scientific">Sporidiobolus salmonicolor</name>
    <name type="common">Yeast-like fungus</name>
    <name type="synonym">Sporobolomyces salmonicolor</name>
    <dbReference type="NCBI Taxonomy" id="5005"/>
    <lineage>
        <taxon>Eukaryota</taxon>
        <taxon>Fungi</taxon>
        <taxon>Dikarya</taxon>
        <taxon>Basidiomycota</taxon>
        <taxon>Pucciniomycotina</taxon>
        <taxon>Microbotryomycetes</taxon>
        <taxon>Sporidiobolales</taxon>
        <taxon>Sporidiobolaceae</taxon>
        <taxon>Sporobolomyces</taxon>
    </lineage>
</organism>
<dbReference type="PANTHER" id="PTHR12864">
    <property type="entry name" value="RAN BINDING PROTEIN 9-RELATED"/>
    <property type="match status" value="1"/>
</dbReference>
<feature type="non-terminal residue" evidence="3">
    <location>
        <position position="1"/>
    </location>
</feature>
<dbReference type="InterPro" id="IPR024964">
    <property type="entry name" value="CTLH/CRA"/>
</dbReference>
<evidence type="ECO:0000313" key="3">
    <source>
        <dbReference type="EMBL" id="CEQ39341.1"/>
    </source>
</evidence>
<dbReference type="SMART" id="SM00668">
    <property type="entry name" value="CTLH"/>
    <property type="match status" value="1"/>
</dbReference>
<dbReference type="SMART" id="SM00757">
    <property type="entry name" value="CRA"/>
    <property type="match status" value="1"/>
</dbReference>
<protein>
    <submittedName>
        <fullName evidence="3">SPOSA6832_00850-mRNA-1:cds</fullName>
    </submittedName>
</protein>
<dbReference type="AlphaFoldDB" id="A0A0D6EHF7"/>
<evidence type="ECO:0000313" key="4">
    <source>
        <dbReference type="Proteomes" id="UP000243876"/>
    </source>
</evidence>
<dbReference type="EMBL" id="CENE01000002">
    <property type="protein sequence ID" value="CEQ39341.1"/>
    <property type="molecule type" value="Genomic_DNA"/>
</dbReference>
<dbReference type="OrthoDB" id="2415936at2759"/>
<dbReference type="InterPro" id="IPR013144">
    <property type="entry name" value="CRA_dom"/>
</dbReference>
<keyword evidence="4" id="KW-1185">Reference proteome</keyword>
<gene>
    <name evidence="3" type="primary">SPOSA6832_00850</name>
</gene>
<feature type="domain" description="CTLH" evidence="2">
    <location>
        <begin position="1"/>
        <end position="53"/>
    </location>
</feature>
<reference evidence="4" key="1">
    <citation type="submission" date="2015-02" db="EMBL/GenBank/DDBJ databases">
        <authorList>
            <person name="Gon?alves P."/>
        </authorList>
    </citation>
    <scope>NUCLEOTIDE SEQUENCE [LARGE SCALE GENOMIC DNA]</scope>
</reference>